<dbReference type="EMBL" id="FNNG01000003">
    <property type="protein sequence ID" value="SDW61135.1"/>
    <property type="molecule type" value="Genomic_DNA"/>
</dbReference>
<organism evidence="1 2">
    <name type="scientific">Tepidimicrobium xylanilyticum</name>
    <dbReference type="NCBI Taxonomy" id="1123352"/>
    <lineage>
        <taxon>Bacteria</taxon>
        <taxon>Bacillati</taxon>
        <taxon>Bacillota</taxon>
        <taxon>Tissierellia</taxon>
        <taxon>Tissierellales</taxon>
        <taxon>Tepidimicrobiaceae</taxon>
        <taxon>Tepidimicrobium</taxon>
    </lineage>
</organism>
<keyword evidence="2" id="KW-1185">Reference proteome</keyword>
<protein>
    <submittedName>
        <fullName evidence="1">Uncharacterized protein</fullName>
    </submittedName>
</protein>
<dbReference type="AlphaFoldDB" id="A0A1H2UYJ4"/>
<dbReference type="Proteomes" id="UP000198828">
    <property type="component" value="Unassembled WGS sequence"/>
</dbReference>
<proteinExistence type="predicted"/>
<sequence>MVLYNLAIPGEAYYSYVKSENYDDLHYVREKSIYDNFIRAYEHFPKGKYFGQFGSAHIHQKYIIDYMYGKGRFGIYLNQEDSPVKGKVLSIKYGYKDSCYLAKEPDVQRGKYQYREETSASHLNNMRILERYLDKDITIFKLNGKGSSFKEELYFVQDPNGGVTTDYFQYIVVNKGFRSNNSF</sequence>
<gene>
    <name evidence="1" type="ORF">SAMN05660923_00966</name>
</gene>
<name>A0A1H2UYJ4_9FIRM</name>
<evidence type="ECO:0000313" key="2">
    <source>
        <dbReference type="Proteomes" id="UP000198828"/>
    </source>
</evidence>
<reference evidence="1 2" key="1">
    <citation type="submission" date="2016-10" db="EMBL/GenBank/DDBJ databases">
        <authorList>
            <person name="de Groot N.N."/>
        </authorList>
    </citation>
    <scope>NUCLEOTIDE SEQUENCE [LARGE SCALE GENOMIC DNA]</scope>
    <source>
        <strain evidence="1 2">DSM 23310</strain>
    </source>
</reference>
<accession>A0A1H2UYJ4</accession>
<evidence type="ECO:0000313" key="1">
    <source>
        <dbReference type="EMBL" id="SDW61135.1"/>
    </source>
</evidence>